<dbReference type="EMBL" id="FNNZ01000068">
    <property type="protein sequence ID" value="SDX71143.1"/>
    <property type="molecule type" value="Genomic_DNA"/>
</dbReference>
<keyword evidence="7" id="KW-1185">Reference proteome</keyword>
<sequence>MNARSIALPILALVAHAVTADPRGVHAEPIADSTASFVEPVARSFTDSAMSDLNDPARIIERGRYLVKVSGCNDCHTEGYMQGNGEVPTEQWLTGSAVGFQGPWGTTYATNLRLLLNDLTEAEWLTRAREPKRPPMPWFNLSAMTDADLVALYRFVRSLGPAGESVSTATFPDGFFLLNRQLV</sequence>
<dbReference type="SUPFAM" id="SSF46626">
    <property type="entry name" value="Cytochrome c"/>
    <property type="match status" value="1"/>
</dbReference>
<dbReference type="InterPro" id="IPR036909">
    <property type="entry name" value="Cyt_c-like_dom_sf"/>
</dbReference>
<dbReference type="GO" id="GO:0009055">
    <property type="term" value="F:electron transfer activity"/>
    <property type="evidence" value="ECO:0007669"/>
    <property type="project" value="InterPro"/>
</dbReference>
<dbReference type="STRING" id="1058.SAMN05421783_1683"/>
<dbReference type="Proteomes" id="UP000198816">
    <property type="component" value="Unassembled WGS sequence"/>
</dbReference>
<keyword evidence="4" id="KW-0732">Signal</keyword>
<evidence type="ECO:0000256" key="4">
    <source>
        <dbReference type="SAM" id="SignalP"/>
    </source>
</evidence>
<evidence type="ECO:0000256" key="1">
    <source>
        <dbReference type="ARBA" id="ARBA00022617"/>
    </source>
</evidence>
<organism evidence="6 7">
    <name type="scientific">Thiocapsa roseopersicina</name>
    <dbReference type="NCBI Taxonomy" id="1058"/>
    <lineage>
        <taxon>Bacteria</taxon>
        <taxon>Pseudomonadati</taxon>
        <taxon>Pseudomonadota</taxon>
        <taxon>Gammaproteobacteria</taxon>
        <taxon>Chromatiales</taxon>
        <taxon>Chromatiaceae</taxon>
        <taxon>Thiocapsa</taxon>
    </lineage>
</organism>
<proteinExistence type="predicted"/>
<evidence type="ECO:0000259" key="5">
    <source>
        <dbReference type="Pfam" id="PF00034"/>
    </source>
</evidence>
<evidence type="ECO:0000256" key="3">
    <source>
        <dbReference type="ARBA" id="ARBA00023004"/>
    </source>
</evidence>
<feature type="chain" id="PRO_5011770889" description="Cytochrome c domain-containing protein" evidence="4">
    <location>
        <begin position="21"/>
        <end position="183"/>
    </location>
</feature>
<protein>
    <recommendedName>
        <fullName evidence="5">Cytochrome c domain-containing protein</fullName>
    </recommendedName>
</protein>
<reference evidence="7" key="1">
    <citation type="submission" date="2016-10" db="EMBL/GenBank/DDBJ databases">
        <authorList>
            <person name="Varghese N."/>
            <person name="Submissions S."/>
        </authorList>
    </citation>
    <scope>NUCLEOTIDE SEQUENCE [LARGE SCALE GENOMIC DNA]</scope>
    <source>
        <strain evidence="7">DSM 217</strain>
    </source>
</reference>
<evidence type="ECO:0000313" key="6">
    <source>
        <dbReference type="EMBL" id="SDX71143.1"/>
    </source>
</evidence>
<keyword evidence="2" id="KW-0479">Metal-binding</keyword>
<name>A0A1H3DXE6_THIRO</name>
<gene>
    <name evidence="6" type="ORF">SAMN05421783_1683</name>
</gene>
<accession>A0A1H3DXE6</accession>
<dbReference type="Gene3D" id="1.10.760.10">
    <property type="entry name" value="Cytochrome c-like domain"/>
    <property type="match status" value="1"/>
</dbReference>
<dbReference type="InterPro" id="IPR009056">
    <property type="entry name" value="Cyt_c-like_dom"/>
</dbReference>
<evidence type="ECO:0000313" key="7">
    <source>
        <dbReference type="Proteomes" id="UP000198816"/>
    </source>
</evidence>
<dbReference type="RefSeq" id="WP_093038677.1">
    <property type="nucleotide sequence ID" value="NZ_FNNZ01000068.1"/>
</dbReference>
<dbReference type="Pfam" id="PF00034">
    <property type="entry name" value="Cytochrom_C"/>
    <property type="match status" value="1"/>
</dbReference>
<feature type="domain" description="Cytochrome c" evidence="5">
    <location>
        <begin position="61"/>
        <end position="159"/>
    </location>
</feature>
<keyword evidence="3" id="KW-0408">Iron</keyword>
<feature type="signal peptide" evidence="4">
    <location>
        <begin position="1"/>
        <end position="20"/>
    </location>
</feature>
<dbReference type="AlphaFoldDB" id="A0A1H3DXE6"/>
<evidence type="ECO:0000256" key="2">
    <source>
        <dbReference type="ARBA" id="ARBA00022723"/>
    </source>
</evidence>
<dbReference type="GO" id="GO:0020037">
    <property type="term" value="F:heme binding"/>
    <property type="evidence" value="ECO:0007669"/>
    <property type="project" value="InterPro"/>
</dbReference>
<keyword evidence="1" id="KW-0349">Heme</keyword>
<dbReference type="OrthoDB" id="9781261at2"/>